<feature type="transmembrane region" description="Helical" evidence="6">
    <location>
        <begin position="81"/>
        <end position="104"/>
    </location>
</feature>
<evidence type="ECO:0000256" key="4">
    <source>
        <dbReference type="ARBA" id="ARBA00022989"/>
    </source>
</evidence>
<feature type="transmembrane region" description="Helical" evidence="6">
    <location>
        <begin position="116"/>
        <end position="135"/>
    </location>
</feature>
<evidence type="ECO:0000256" key="3">
    <source>
        <dbReference type="ARBA" id="ARBA00022692"/>
    </source>
</evidence>
<dbReference type="EMBL" id="JAERQM010000002">
    <property type="protein sequence ID" value="MBU8543586.1"/>
    <property type="molecule type" value="Genomic_DNA"/>
</dbReference>
<organism evidence="7 8">
    <name type="scientific">Falsiroseomonas oleicola</name>
    <dbReference type="NCBI Taxonomy" id="2801474"/>
    <lineage>
        <taxon>Bacteria</taxon>
        <taxon>Pseudomonadati</taxon>
        <taxon>Pseudomonadota</taxon>
        <taxon>Alphaproteobacteria</taxon>
        <taxon>Acetobacterales</taxon>
        <taxon>Roseomonadaceae</taxon>
        <taxon>Falsiroseomonas</taxon>
    </lineage>
</organism>
<gene>
    <name evidence="7" type="ORF">JJQ90_07710</name>
</gene>
<comment type="similarity">
    <text evidence="2 6">Belongs to the BI1 family.</text>
</comment>
<feature type="transmembrane region" description="Helical" evidence="6">
    <location>
        <begin position="172"/>
        <end position="190"/>
    </location>
</feature>
<evidence type="ECO:0000256" key="2">
    <source>
        <dbReference type="ARBA" id="ARBA00010350"/>
    </source>
</evidence>
<comment type="subcellular location">
    <subcellularLocation>
        <location evidence="1">Membrane</location>
        <topology evidence="1">Multi-pass membrane protein</topology>
    </subcellularLocation>
</comment>
<keyword evidence="3 6" id="KW-0812">Transmembrane</keyword>
<keyword evidence="8" id="KW-1185">Reference proteome</keyword>
<evidence type="ECO:0000313" key="7">
    <source>
        <dbReference type="EMBL" id="MBU8543586.1"/>
    </source>
</evidence>
<proteinExistence type="inferred from homology"/>
<dbReference type="Proteomes" id="UP000689967">
    <property type="component" value="Unassembled WGS sequence"/>
</dbReference>
<dbReference type="Pfam" id="PF01027">
    <property type="entry name" value="Bax1-I"/>
    <property type="match status" value="1"/>
</dbReference>
<feature type="transmembrane region" description="Helical" evidence="6">
    <location>
        <begin position="196"/>
        <end position="213"/>
    </location>
</feature>
<name>A0ABS6H4I9_9PROT</name>
<evidence type="ECO:0000256" key="6">
    <source>
        <dbReference type="RuleBase" id="RU004379"/>
    </source>
</evidence>
<sequence>MALGPDNRFRTGASAWTQPIGRSAGVDAAALDAGLRAYMLRVYNWMASGLALTGIVAYFIASNPDIASLFYQVVRTPRGNATAPTILGWAAMFAPLAFILVLSFGVNRMSKTSAQALFWAFCAVMGASMSNIFAIYTGASIASTFFITAGMFAAISLYGYTTKADLTKLGSFMLMGLIGIIIASLVNMFIGSSALQFAISVIGVVVFVGLTAYDTQRIKADYIEHAYAEGSDEAGKRSVFDALGLYLNFVNLFQLLLQFMGVRQNSD</sequence>
<feature type="transmembrane region" description="Helical" evidence="6">
    <location>
        <begin position="141"/>
        <end position="160"/>
    </location>
</feature>
<evidence type="ECO:0000256" key="1">
    <source>
        <dbReference type="ARBA" id="ARBA00004141"/>
    </source>
</evidence>
<dbReference type="PANTHER" id="PTHR23291:SF50">
    <property type="entry name" value="PROTEIN LIFEGUARD 4"/>
    <property type="match status" value="1"/>
</dbReference>
<protein>
    <submittedName>
        <fullName evidence="7">Bax inhibitor-1/YccA family protein</fullName>
    </submittedName>
</protein>
<feature type="transmembrane region" description="Helical" evidence="6">
    <location>
        <begin position="42"/>
        <end position="61"/>
    </location>
</feature>
<accession>A0ABS6H4I9</accession>
<dbReference type="PANTHER" id="PTHR23291">
    <property type="entry name" value="BAX INHIBITOR-RELATED"/>
    <property type="match status" value="1"/>
</dbReference>
<comment type="caution">
    <text evidence="7">The sequence shown here is derived from an EMBL/GenBank/DDBJ whole genome shotgun (WGS) entry which is preliminary data.</text>
</comment>
<keyword evidence="4 6" id="KW-1133">Transmembrane helix</keyword>
<keyword evidence="5 6" id="KW-0472">Membrane</keyword>
<reference evidence="7 8" key="1">
    <citation type="submission" date="2021-01" db="EMBL/GenBank/DDBJ databases">
        <title>Roseomonas sp. nov, a bacterium isolated from an oil production mixture in Yumen Oilfield.</title>
        <authorList>
            <person name="Wu D."/>
        </authorList>
    </citation>
    <scope>NUCLEOTIDE SEQUENCE [LARGE SCALE GENOMIC DNA]</scope>
    <source>
        <strain evidence="7 8">ROY-5-3</strain>
    </source>
</reference>
<dbReference type="CDD" id="cd10432">
    <property type="entry name" value="BI-1-like_bacterial"/>
    <property type="match status" value="1"/>
</dbReference>
<dbReference type="InterPro" id="IPR006214">
    <property type="entry name" value="Bax_inhibitor_1-related"/>
</dbReference>
<evidence type="ECO:0000256" key="5">
    <source>
        <dbReference type="ARBA" id="ARBA00023136"/>
    </source>
</evidence>
<evidence type="ECO:0000313" key="8">
    <source>
        <dbReference type="Proteomes" id="UP000689967"/>
    </source>
</evidence>
<dbReference type="RefSeq" id="WP_216874100.1">
    <property type="nucleotide sequence ID" value="NZ_JAERQM010000002.1"/>
</dbReference>